<protein>
    <recommendedName>
        <fullName evidence="10">ABC transporter ATP-binding protein</fullName>
    </recommendedName>
</protein>
<dbReference type="GO" id="GO:0042626">
    <property type="term" value="F:ATPase-coupled transmembrane transporter activity"/>
    <property type="evidence" value="ECO:0007669"/>
    <property type="project" value="TreeGrafter"/>
</dbReference>
<dbReference type="CDD" id="cd03225">
    <property type="entry name" value="ABC_cobalt_CbiO_domain1"/>
    <property type="match status" value="1"/>
</dbReference>
<evidence type="ECO:0000256" key="2">
    <source>
        <dbReference type="ARBA" id="ARBA00005417"/>
    </source>
</evidence>
<dbReference type="Pfam" id="PF00005">
    <property type="entry name" value="ABC_tran"/>
    <property type="match status" value="1"/>
</dbReference>
<name>A0A0L6W5I8_9FIRM</name>
<comment type="function">
    <text evidence="10">Part of an ABC transporter complex. Responsible for energy coupling to the transport system.</text>
</comment>
<comment type="caution">
    <text evidence="12">The sequence shown here is derived from an EMBL/GenBank/DDBJ whole genome shotgun (WGS) entry which is preliminary data.</text>
</comment>
<dbReference type="GO" id="GO:0005524">
    <property type="term" value="F:ATP binding"/>
    <property type="evidence" value="ECO:0007669"/>
    <property type="project" value="UniProtKB-UniRule"/>
</dbReference>
<keyword evidence="8 10" id="KW-0472">Membrane</keyword>
<keyword evidence="3 10" id="KW-0813">Transport</keyword>
<keyword evidence="13" id="KW-1185">Reference proteome</keyword>
<dbReference type="InterPro" id="IPR050095">
    <property type="entry name" value="ECF_ABC_transporter_ATP-bd"/>
</dbReference>
<dbReference type="InterPro" id="IPR003593">
    <property type="entry name" value="AAA+_ATPase"/>
</dbReference>
<dbReference type="InterPro" id="IPR005876">
    <property type="entry name" value="Co_trans_ATP-bd"/>
</dbReference>
<evidence type="ECO:0000256" key="1">
    <source>
        <dbReference type="ARBA" id="ARBA00004202"/>
    </source>
</evidence>
<feature type="domain" description="ABC transporter" evidence="11">
    <location>
        <begin position="14"/>
        <end position="247"/>
    </location>
</feature>
<keyword evidence="5 10" id="KW-0547">Nucleotide-binding</keyword>
<keyword evidence="6 10" id="KW-0067">ATP-binding</keyword>
<evidence type="ECO:0000256" key="7">
    <source>
        <dbReference type="ARBA" id="ARBA00022967"/>
    </source>
</evidence>
<dbReference type="SUPFAM" id="SSF52540">
    <property type="entry name" value="P-loop containing nucleoside triphosphate hydrolases"/>
    <property type="match status" value="1"/>
</dbReference>
<evidence type="ECO:0000256" key="3">
    <source>
        <dbReference type="ARBA" id="ARBA00022448"/>
    </source>
</evidence>
<keyword evidence="4 10" id="KW-1003">Cell membrane</keyword>
<dbReference type="InterPro" id="IPR015856">
    <property type="entry name" value="ABC_transpr_CbiO/EcfA_su"/>
</dbReference>
<keyword evidence="7" id="KW-1278">Translocase</keyword>
<organism evidence="12 13">
    <name type="scientific">Thermincola ferriacetica</name>
    <dbReference type="NCBI Taxonomy" id="281456"/>
    <lineage>
        <taxon>Bacteria</taxon>
        <taxon>Bacillati</taxon>
        <taxon>Bacillota</taxon>
        <taxon>Clostridia</taxon>
        <taxon>Eubacteriales</taxon>
        <taxon>Thermincolaceae</taxon>
        <taxon>Thermincola</taxon>
    </lineage>
</organism>
<reference evidence="13" key="1">
    <citation type="submission" date="2015-07" db="EMBL/GenBank/DDBJ databases">
        <title>Complete Genome of Thermincola ferriacetica strain Z-0001T.</title>
        <authorList>
            <person name="Lusk B."/>
            <person name="Badalamenti J.P."/>
            <person name="Parameswaran P."/>
            <person name="Bond D.R."/>
            <person name="Torres C.I."/>
        </authorList>
    </citation>
    <scope>NUCLEOTIDE SEQUENCE [LARGE SCALE GENOMIC DNA]</scope>
    <source>
        <strain evidence="13">Z-0001</strain>
    </source>
</reference>
<dbReference type="Proteomes" id="UP000037175">
    <property type="component" value="Unassembled WGS sequence"/>
</dbReference>
<dbReference type="InterPro" id="IPR003439">
    <property type="entry name" value="ABC_transporter-like_ATP-bd"/>
</dbReference>
<evidence type="ECO:0000256" key="8">
    <source>
        <dbReference type="ARBA" id="ARBA00023136"/>
    </source>
</evidence>
<evidence type="ECO:0000259" key="11">
    <source>
        <dbReference type="PROSITE" id="PS50893"/>
    </source>
</evidence>
<evidence type="ECO:0000256" key="6">
    <source>
        <dbReference type="ARBA" id="ARBA00022840"/>
    </source>
</evidence>
<dbReference type="SMART" id="SM00382">
    <property type="entry name" value="AAA"/>
    <property type="match status" value="1"/>
</dbReference>
<dbReference type="GO" id="GO:0006824">
    <property type="term" value="P:cobalt ion transport"/>
    <property type="evidence" value="ECO:0007669"/>
    <property type="project" value="InterPro"/>
</dbReference>
<accession>A0A0L6W5I8</accession>
<evidence type="ECO:0000256" key="9">
    <source>
        <dbReference type="ARBA" id="ARBA00025157"/>
    </source>
</evidence>
<dbReference type="FunFam" id="3.40.50.300:FF:000224">
    <property type="entry name" value="Energy-coupling factor transporter ATP-binding protein EcfA"/>
    <property type="match status" value="1"/>
</dbReference>
<dbReference type="GO" id="GO:0016887">
    <property type="term" value="F:ATP hydrolysis activity"/>
    <property type="evidence" value="ECO:0007669"/>
    <property type="project" value="InterPro"/>
</dbReference>
<dbReference type="RefSeq" id="WP_052216975.1">
    <property type="nucleotide sequence ID" value="NZ_LGTE01000003.1"/>
</dbReference>
<dbReference type="PROSITE" id="PS50893">
    <property type="entry name" value="ABC_TRANSPORTER_2"/>
    <property type="match status" value="1"/>
</dbReference>
<dbReference type="PANTHER" id="PTHR43553:SF24">
    <property type="entry name" value="ENERGY-COUPLING FACTOR TRANSPORTER ATP-BINDING PROTEIN ECFA1"/>
    <property type="match status" value="1"/>
</dbReference>
<dbReference type="InterPro" id="IPR027417">
    <property type="entry name" value="P-loop_NTPase"/>
</dbReference>
<dbReference type="AlphaFoldDB" id="A0A0L6W5I8"/>
<gene>
    <name evidence="12" type="ORF">Tfer_0828</name>
</gene>
<evidence type="ECO:0000256" key="5">
    <source>
        <dbReference type="ARBA" id="ARBA00022741"/>
    </source>
</evidence>
<comment type="similarity">
    <text evidence="2 10">Belongs to the ABC transporter superfamily.</text>
</comment>
<dbReference type="GO" id="GO:0043190">
    <property type="term" value="C:ATP-binding cassette (ABC) transporter complex"/>
    <property type="evidence" value="ECO:0007669"/>
    <property type="project" value="TreeGrafter"/>
</dbReference>
<evidence type="ECO:0000313" key="12">
    <source>
        <dbReference type="EMBL" id="KNZ70638.1"/>
    </source>
</evidence>
<dbReference type="PROSITE" id="PS00211">
    <property type="entry name" value="ABC_TRANSPORTER_1"/>
    <property type="match status" value="1"/>
</dbReference>
<proteinExistence type="inferred from homology"/>
<sequence length="283" mass="30872">MGTVNKGADIENIIEVNDLHYRYKDDTHALKGISLSVPKGSRTALVGPNGAGKSTLLLHLNAINLPQQGSIKVAGIEVSPATEKEIRNKVGLVFQDPDDQVFAMTAWDDVAFGPLNMGLGRDEVKSRVEDALKLVGMWEFKDKAPHHLSFGQKKRVAIAGVVAMDPEVIILDEPTAYLDPGGQDVLMEILAGFYERGKTILLATHDMDLAAEWADRIIVIKSGRTLAEGGKELLVNKDIVSQANLRLPIVAQIFSRLPEFTPDTLPYTVDEAVKAIRKISQKG</sequence>
<evidence type="ECO:0000256" key="10">
    <source>
        <dbReference type="RuleBase" id="RU364103"/>
    </source>
</evidence>
<dbReference type="InterPro" id="IPR017871">
    <property type="entry name" value="ABC_transporter-like_CS"/>
</dbReference>
<evidence type="ECO:0000256" key="4">
    <source>
        <dbReference type="ARBA" id="ARBA00022475"/>
    </source>
</evidence>
<comment type="function">
    <text evidence="9">Probably part of an ABC transporter complex. Responsible for energy coupling to the transport system.</text>
</comment>
<dbReference type="NCBIfam" id="TIGR01166">
    <property type="entry name" value="cbiO"/>
    <property type="match status" value="1"/>
</dbReference>
<dbReference type="PATRIC" id="fig|281456.6.peg.871"/>
<evidence type="ECO:0000313" key="13">
    <source>
        <dbReference type="Proteomes" id="UP000037175"/>
    </source>
</evidence>
<dbReference type="EMBL" id="LGTE01000003">
    <property type="protein sequence ID" value="KNZ70638.1"/>
    <property type="molecule type" value="Genomic_DNA"/>
</dbReference>
<dbReference type="PANTHER" id="PTHR43553">
    <property type="entry name" value="HEAVY METAL TRANSPORTER"/>
    <property type="match status" value="1"/>
</dbReference>
<comment type="subcellular location">
    <subcellularLocation>
        <location evidence="1 10">Cell membrane</location>
        <topology evidence="1 10">Peripheral membrane protein</topology>
    </subcellularLocation>
</comment>
<dbReference type="Gene3D" id="3.40.50.300">
    <property type="entry name" value="P-loop containing nucleotide triphosphate hydrolases"/>
    <property type="match status" value="1"/>
</dbReference>